<dbReference type="InterPro" id="IPR047173">
    <property type="entry name" value="STRAD_A/B-like"/>
</dbReference>
<protein>
    <recommendedName>
        <fullName evidence="4">Protein kinase domain-containing protein</fullName>
    </recommendedName>
</protein>
<evidence type="ECO:0000313" key="6">
    <source>
        <dbReference type="Proteomes" id="UP000198341"/>
    </source>
</evidence>
<dbReference type="EMBL" id="FO082262">
    <property type="protein sequence ID" value="CCO20476.1"/>
    <property type="molecule type" value="Genomic_DNA"/>
</dbReference>
<feature type="region of interest" description="Disordered" evidence="3">
    <location>
        <begin position="134"/>
        <end position="157"/>
    </location>
</feature>
<feature type="compositionally biased region" description="Low complexity" evidence="3">
    <location>
        <begin position="478"/>
        <end position="489"/>
    </location>
</feature>
<dbReference type="SMART" id="SM00220">
    <property type="entry name" value="S_TKc"/>
    <property type="match status" value="1"/>
</dbReference>
<keyword evidence="6" id="KW-1185">Reference proteome</keyword>
<dbReference type="Proteomes" id="UP000198341">
    <property type="component" value="Chromosome 17"/>
</dbReference>
<comment type="similarity">
    <text evidence="1">Belongs to the protein kinase superfamily. STE Ser/Thr protein kinase family. STE20 subfamily.</text>
</comment>
<evidence type="ECO:0000256" key="2">
    <source>
        <dbReference type="PROSITE-ProRule" id="PRU10141"/>
    </source>
</evidence>
<reference evidence="5 6" key="1">
    <citation type="submission" date="2011-10" db="EMBL/GenBank/DDBJ databases">
        <authorList>
            <person name="Genoscope - CEA"/>
        </authorList>
    </citation>
    <scope>NUCLEOTIDE SEQUENCE [LARGE SCALE GENOMIC DNA]</scope>
    <source>
        <strain evidence="5 6">RCC 1105</strain>
    </source>
</reference>
<dbReference type="AlphaFoldDB" id="K8ER20"/>
<proteinExistence type="inferred from homology"/>
<dbReference type="RefSeq" id="XP_007508372.1">
    <property type="nucleotide sequence ID" value="XM_007508310.1"/>
</dbReference>
<feature type="compositionally biased region" description="Basic and acidic residues" evidence="3">
    <location>
        <begin position="366"/>
        <end position="387"/>
    </location>
</feature>
<feature type="binding site" evidence="2">
    <location>
        <position position="68"/>
    </location>
    <ligand>
        <name>ATP</name>
        <dbReference type="ChEBI" id="CHEBI:30616"/>
    </ligand>
</feature>
<dbReference type="GO" id="GO:0004672">
    <property type="term" value="F:protein kinase activity"/>
    <property type="evidence" value="ECO:0007669"/>
    <property type="project" value="InterPro"/>
</dbReference>
<dbReference type="Pfam" id="PF00069">
    <property type="entry name" value="Pkinase"/>
    <property type="match status" value="1"/>
</dbReference>
<dbReference type="InterPro" id="IPR011009">
    <property type="entry name" value="Kinase-like_dom_sf"/>
</dbReference>
<feature type="compositionally biased region" description="Polar residues" evidence="3">
    <location>
        <begin position="147"/>
        <end position="157"/>
    </location>
</feature>
<dbReference type="FunFam" id="1.10.510.10:FF:000947">
    <property type="entry name" value="serine/threonine-protein kinase OSR1"/>
    <property type="match status" value="1"/>
</dbReference>
<evidence type="ECO:0000313" key="5">
    <source>
        <dbReference type="EMBL" id="CCO20476.1"/>
    </source>
</evidence>
<sequence>MTNTNEESGFGTGETALATTTTHESSNKQPYPTSAKEYQITDEIGRGVSGVVWKATIPSKQNEQVAIKVLDLEDQDQNYLEEIRREAQTMSMLSHPNLVRYYCSFIEKSSLWVVMPYLEGGSVLNLMKWKHLTREEDEERGEGNNTSTNESVASTSESIGLDETTVATILKGTLKALDYFHRNGNIHRDVKAGNILVDANGDVKLADFGVSASSWGSGGRPRSHQTFVGTPCWMAPEVMEQVSGYDFHADIWSLGITVLELCHGHAPFAKYPPMKVLLMTLQNPPPTLESSAQSGAGGVGGGPKKTFSRALKEFVGLCLQKDPSKRPSAEKLLEHRFLKEAKKSDYIVKTLLKDIPSLGERTKQLLERDAKRREAKRKGEDIGKTAEQEEAESQAAYKHGVSMWNFNLDELKAEAAAIDNEVGGGDPSAKSSLQKKGSRFKIIEEENSGAGSDSGASTQSAKIEQKGRFTISDDTPAQQQEQQQPQQPQRKVTKKGRFIVEEEHNVAASSSQRSSGGIGASEIEQMCEKMVLFSRQQDDVIRSLREENESLRRRVAELGG</sequence>
<organism evidence="5 6">
    <name type="scientific">Bathycoccus prasinos</name>
    <dbReference type="NCBI Taxonomy" id="41875"/>
    <lineage>
        <taxon>Eukaryota</taxon>
        <taxon>Viridiplantae</taxon>
        <taxon>Chlorophyta</taxon>
        <taxon>Mamiellophyceae</taxon>
        <taxon>Mamiellales</taxon>
        <taxon>Bathycoccaceae</taxon>
        <taxon>Bathycoccus</taxon>
    </lineage>
</organism>
<feature type="region of interest" description="Disordered" evidence="3">
    <location>
        <begin position="366"/>
        <end position="394"/>
    </location>
</feature>
<dbReference type="InterPro" id="IPR017441">
    <property type="entry name" value="Protein_kinase_ATP_BS"/>
</dbReference>
<evidence type="ECO:0000256" key="1">
    <source>
        <dbReference type="ARBA" id="ARBA00008874"/>
    </source>
</evidence>
<dbReference type="Gene3D" id="1.10.510.10">
    <property type="entry name" value="Transferase(Phosphotransferase) domain 1"/>
    <property type="match status" value="1"/>
</dbReference>
<feature type="compositionally biased region" description="Polar residues" evidence="3">
    <location>
        <begin position="449"/>
        <end position="462"/>
    </location>
</feature>
<keyword evidence="2" id="KW-0067">ATP-binding</keyword>
<gene>
    <name evidence="5" type="ordered locus">Bathy17g01270</name>
</gene>
<name>K8ER20_9CHLO</name>
<dbReference type="PANTHER" id="PTHR48014">
    <property type="entry name" value="SERINE/THREONINE-PROTEIN KINASE FRAY2"/>
    <property type="match status" value="1"/>
</dbReference>
<feature type="domain" description="Protein kinase" evidence="4">
    <location>
        <begin position="38"/>
        <end position="338"/>
    </location>
</feature>
<dbReference type="SUPFAM" id="SSF56112">
    <property type="entry name" value="Protein kinase-like (PK-like)"/>
    <property type="match status" value="1"/>
</dbReference>
<dbReference type="OrthoDB" id="248923at2759"/>
<dbReference type="eggNOG" id="KOG0582">
    <property type="taxonomic scope" value="Eukaryota"/>
</dbReference>
<evidence type="ECO:0000256" key="3">
    <source>
        <dbReference type="SAM" id="MobiDB-lite"/>
    </source>
</evidence>
<dbReference type="PROSITE" id="PS00107">
    <property type="entry name" value="PROTEIN_KINASE_ATP"/>
    <property type="match status" value="1"/>
</dbReference>
<dbReference type="InterPro" id="IPR000719">
    <property type="entry name" value="Prot_kinase_dom"/>
</dbReference>
<evidence type="ECO:0000259" key="4">
    <source>
        <dbReference type="PROSITE" id="PS50011"/>
    </source>
</evidence>
<dbReference type="GO" id="GO:0005524">
    <property type="term" value="F:ATP binding"/>
    <property type="evidence" value="ECO:0007669"/>
    <property type="project" value="UniProtKB-UniRule"/>
</dbReference>
<dbReference type="Gene3D" id="3.30.200.20">
    <property type="entry name" value="Phosphorylase Kinase, domain 1"/>
    <property type="match status" value="1"/>
</dbReference>
<dbReference type="PROSITE" id="PS50011">
    <property type="entry name" value="PROTEIN_KINASE_DOM"/>
    <property type="match status" value="1"/>
</dbReference>
<dbReference type="STRING" id="41875.K8ER20"/>
<dbReference type="GeneID" id="19011003"/>
<feature type="region of interest" description="Disordered" evidence="3">
    <location>
        <begin position="420"/>
        <end position="521"/>
    </location>
</feature>
<dbReference type="PANTHER" id="PTHR48014:SF21">
    <property type="entry name" value="SERINE_THREONINE-PROTEIN KINASE FRAY2"/>
    <property type="match status" value="1"/>
</dbReference>
<dbReference type="KEGG" id="bpg:Bathy17g01270"/>
<accession>K8ER20</accession>
<keyword evidence="2" id="KW-0547">Nucleotide-binding</keyword>
<dbReference type="GO" id="GO:0043539">
    <property type="term" value="F:protein serine/threonine kinase activator activity"/>
    <property type="evidence" value="ECO:0007669"/>
    <property type="project" value="InterPro"/>
</dbReference>